<dbReference type="GO" id="GO:0006508">
    <property type="term" value="P:proteolysis"/>
    <property type="evidence" value="ECO:0007669"/>
    <property type="project" value="UniProtKB-KW"/>
</dbReference>
<reference evidence="20 21" key="1">
    <citation type="journal article" date="2016" name="Nat. Commun.">
        <title>Thousands of microbial genomes shed light on interconnected biogeochemical processes in an aquifer system.</title>
        <authorList>
            <person name="Anantharaman K."/>
            <person name="Brown C.T."/>
            <person name="Hug L.A."/>
            <person name="Sharon I."/>
            <person name="Castelle C.J."/>
            <person name="Probst A.J."/>
            <person name="Thomas B.C."/>
            <person name="Singh A."/>
            <person name="Wilkins M.J."/>
            <person name="Karaoz U."/>
            <person name="Brodie E.L."/>
            <person name="Williams K.H."/>
            <person name="Hubbard S.S."/>
            <person name="Banfield J.F."/>
        </authorList>
    </citation>
    <scope>NUCLEOTIDE SEQUENCE [LARGE SCALE GENOMIC DNA]</scope>
</reference>
<keyword evidence="9" id="KW-0378">Hydrolase</keyword>
<dbReference type="GO" id="GO:0071555">
    <property type="term" value="P:cell wall organization"/>
    <property type="evidence" value="ECO:0007669"/>
    <property type="project" value="UniProtKB-KW"/>
</dbReference>
<evidence type="ECO:0000256" key="7">
    <source>
        <dbReference type="ARBA" id="ARBA00022676"/>
    </source>
</evidence>
<evidence type="ECO:0000256" key="6">
    <source>
        <dbReference type="ARBA" id="ARBA00022670"/>
    </source>
</evidence>
<feature type="domain" description="Glycosyl transferase family 51" evidence="19">
    <location>
        <begin position="153"/>
        <end position="326"/>
    </location>
</feature>
<evidence type="ECO:0000256" key="8">
    <source>
        <dbReference type="ARBA" id="ARBA00022679"/>
    </source>
</evidence>
<comment type="subcellular location">
    <subcellularLocation>
        <location evidence="1">Cell membrane</location>
    </subcellularLocation>
</comment>
<evidence type="ECO:0000256" key="11">
    <source>
        <dbReference type="ARBA" id="ARBA00022984"/>
    </source>
</evidence>
<dbReference type="Gene3D" id="1.10.3810.10">
    <property type="entry name" value="Biosynthetic peptidoglycan transglycosylase-like"/>
    <property type="match status" value="1"/>
</dbReference>
<keyword evidence="13" id="KW-0511">Multifunctional enzyme</keyword>
<evidence type="ECO:0000256" key="4">
    <source>
        <dbReference type="ARBA" id="ARBA00022475"/>
    </source>
</evidence>
<feature type="domain" description="Penicillin-binding protein transpeptidase" evidence="18">
    <location>
        <begin position="414"/>
        <end position="691"/>
    </location>
</feature>
<keyword evidence="7" id="KW-0328">Glycosyltransferase</keyword>
<dbReference type="Pfam" id="PF00905">
    <property type="entry name" value="Transpeptidase"/>
    <property type="match status" value="1"/>
</dbReference>
<dbReference type="InterPro" id="IPR001460">
    <property type="entry name" value="PCN-bd_Tpept"/>
</dbReference>
<comment type="caution">
    <text evidence="20">The sequence shown here is derived from an EMBL/GenBank/DDBJ whole genome shotgun (WGS) entry which is preliminary data.</text>
</comment>
<keyword evidence="17" id="KW-0812">Transmembrane</keyword>
<evidence type="ECO:0000256" key="10">
    <source>
        <dbReference type="ARBA" id="ARBA00022960"/>
    </source>
</evidence>
<dbReference type="InterPro" id="IPR036950">
    <property type="entry name" value="PBP_transglycosylase"/>
</dbReference>
<evidence type="ECO:0000256" key="2">
    <source>
        <dbReference type="ARBA" id="ARBA00007090"/>
    </source>
</evidence>
<evidence type="ECO:0000256" key="1">
    <source>
        <dbReference type="ARBA" id="ARBA00004236"/>
    </source>
</evidence>
<evidence type="ECO:0000256" key="12">
    <source>
        <dbReference type="ARBA" id="ARBA00023136"/>
    </source>
</evidence>
<dbReference type="Proteomes" id="UP000176578">
    <property type="component" value="Unassembled WGS sequence"/>
</dbReference>
<evidence type="ECO:0000256" key="9">
    <source>
        <dbReference type="ARBA" id="ARBA00022801"/>
    </source>
</evidence>
<proteinExistence type="inferred from homology"/>
<evidence type="ECO:0000256" key="3">
    <source>
        <dbReference type="ARBA" id="ARBA00007739"/>
    </source>
</evidence>
<evidence type="ECO:0000256" key="5">
    <source>
        <dbReference type="ARBA" id="ARBA00022645"/>
    </source>
</evidence>
<dbReference type="GO" id="GO:0008658">
    <property type="term" value="F:penicillin binding"/>
    <property type="evidence" value="ECO:0007669"/>
    <property type="project" value="InterPro"/>
</dbReference>
<dbReference type="Pfam" id="PF00912">
    <property type="entry name" value="Transgly"/>
    <property type="match status" value="1"/>
</dbReference>
<evidence type="ECO:0000313" key="21">
    <source>
        <dbReference type="Proteomes" id="UP000176578"/>
    </source>
</evidence>
<keyword evidence="6" id="KW-0645">Protease</keyword>
<dbReference type="SUPFAM" id="SSF53955">
    <property type="entry name" value="Lysozyme-like"/>
    <property type="match status" value="1"/>
</dbReference>
<feature type="transmembrane region" description="Helical" evidence="17">
    <location>
        <begin position="103"/>
        <end position="126"/>
    </location>
</feature>
<keyword evidence="8" id="KW-0808">Transferase</keyword>
<dbReference type="EMBL" id="MFDZ01000058">
    <property type="protein sequence ID" value="OGE77278.1"/>
    <property type="molecule type" value="Genomic_DNA"/>
</dbReference>
<dbReference type="GO" id="GO:0009002">
    <property type="term" value="F:serine-type D-Ala-D-Ala carboxypeptidase activity"/>
    <property type="evidence" value="ECO:0007669"/>
    <property type="project" value="UniProtKB-EC"/>
</dbReference>
<keyword evidence="12 17" id="KW-0472">Membrane</keyword>
<dbReference type="GO" id="GO:0009252">
    <property type="term" value="P:peptidoglycan biosynthetic process"/>
    <property type="evidence" value="ECO:0007669"/>
    <property type="project" value="UniProtKB-KW"/>
</dbReference>
<accession>A0A1F5NI31</accession>
<dbReference type="GO" id="GO:0008955">
    <property type="term" value="F:peptidoglycan glycosyltransferase activity"/>
    <property type="evidence" value="ECO:0007669"/>
    <property type="project" value="UniProtKB-EC"/>
</dbReference>
<dbReference type="FunFam" id="1.10.3810.10:FF:000001">
    <property type="entry name" value="Penicillin-binding protein 1A"/>
    <property type="match status" value="1"/>
</dbReference>
<keyword evidence="10" id="KW-0133">Cell shape</keyword>
<evidence type="ECO:0000256" key="17">
    <source>
        <dbReference type="SAM" id="Phobius"/>
    </source>
</evidence>
<dbReference type="AlphaFoldDB" id="A0A1F5NI31"/>
<keyword evidence="5" id="KW-0121">Carboxypeptidase</keyword>
<gene>
    <name evidence="20" type="ORF">A3J19_00810</name>
</gene>
<keyword evidence="11" id="KW-0573">Peptidoglycan synthesis</keyword>
<evidence type="ECO:0000256" key="13">
    <source>
        <dbReference type="ARBA" id="ARBA00023268"/>
    </source>
</evidence>
<name>A0A1F5NI31_9BACT</name>
<evidence type="ECO:0000256" key="14">
    <source>
        <dbReference type="ARBA" id="ARBA00023316"/>
    </source>
</evidence>
<comment type="catalytic activity">
    <reaction evidence="16">
        <text>[GlcNAc-(1-&gt;4)-Mur2Ac(oyl-L-Ala-gamma-D-Glu-L-Lys-D-Ala-D-Ala)](n)-di-trans,octa-cis-undecaprenyl diphosphate + beta-D-GlcNAc-(1-&gt;4)-Mur2Ac(oyl-L-Ala-gamma-D-Glu-L-Lys-D-Ala-D-Ala)-di-trans,octa-cis-undecaprenyl diphosphate = [GlcNAc-(1-&gt;4)-Mur2Ac(oyl-L-Ala-gamma-D-Glu-L-Lys-D-Ala-D-Ala)](n+1)-di-trans,octa-cis-undecaprenyl diphosphate + di-trans,octa-cis-undecaprenyl diphosphate + H(+)</text>
        <dbReference type="Rhea" id="RHEA:23708"/>
        <dbReference type="Rhea" id="RHEA-COMP:9602"/>
        <dbReference type="Rhea" id="RHEA-COMP:9603"/>
        <dbReference type="ChEBI" id="CHEBI:15378"/>
        <dbReference type="ChEBI" id="CHEBI:58405"/>
        <dbReference type="ChEBI" id="CHEBI:60033"/>
        <dbReference type="ChEBI" id="CHEBI:78435"/>
        <dbReference type="EC" id="2.4.99.28"/>
    </reaction>
</comment>
<comment type="catalytic activity">
    <reaction evidence="15">
        <text>Preferential cleavage: (Ac)2-L-Lys-D-Ala-|-D-Ala. Also transpeptidation of peptidyl-alanyl moieties that are N-acyl substituents of D-alanine.</text>
        <dbReference type="EC" id="3.4.16.4"/>
    </reaction>
</comment>
<dbReference type="InterPro" id="IPR012338">
    <property type="entry name" value="Beta-lactam/transpept-like"/>
</dbReference>
<keyword evidence="17" id="KW-1133">Transmembrane helix</keyword>
<comment type="similarity">
    <text evidence="2">In the C-terminal section; belongs to the transpeptidase family.</text>
</comment>
<feature type="transmembrane region" description="Helical" evidence="17">
    <location>
        <begin position="15"/>
        <end position="34"/>
    </location>
</feature>
<dbReference type="GO" id="GO:0005886">
    <property type="term" value="C:plasma membrane"/>
    <property type="evidence" value="ECO:0007669"/>
    <property type="project" value="UniProtKB-SubCell"/>
</dbReference>
<dbReference type="Gene3D" id="3.40.710.10">
    <property type="entry name" value="DD-peptidase/beta-lactamase superfamily"/>
    <property type="match status" value="1"/>
</dbReference>
<evidence type="ECO:0000256" key="16">
    <source>
        <dbReference type="ARBA" id="ARBA00049902"/>
    </source>
</evidence>
<evidence type="ECO:0000259" key="19">
    <source>
        <dbReference type="Pfam" id="PF00912"/>
    </source>
</evidence>
<keyword evidence="4" id="KW-1003">Cell membrane</keyword>
<protein>
    <submittedName>
        <fullName evidence="20">Uncharacterized protein</fullName>
    </submittedName>
</protein>
<dbReference type="SUPFAM" id="SSF56601">
    <property type="entry name" value="beta-lactamase/transpeptidase-like"/>
    <property type="match status" value="1"/>
</dbReference>
<evidence type="ECO:0000313" key="20">
    <source>
        <dbReference type="EMBL" id="OGE77278.1"/>
    </source>
</evidence>
<evidence type="ECO:0000259" key="18">
    <source>
        <dbReference type="Pfam" id="PF00905"/>
    </source>
</evidence>
<comment type="similarity">
    <text evidence="3">In the N-terminal section; belongs to the glycosyltransferase 51 family.</text>
</comment>
<dbReference type="InterPro" id="IPR050396">
    <property type="entry name" value="Glycosyltr_51/Transpeptidase"/>
</dbReference>
<sequence>MPRGPKKKTTTKPPIYIALLLVKIFLIKVGNTPLQLMKLFAYFAKGGYLRTQQALESTKSTVSEVISRRTLALACKRVGLPAGATKRRRGRPKKLRLSGKFKIALGAGAFLVFVVSYTIFLLTAAYQLPSPTRLISSDQPVTTEFYDRSGVLLYRLYEGKNRTLVKLPEVPQDLIRATIATEDQNFYRHPGIDPIAIIRALYHNLKTGSMEGASTLTQQLIKNSLLTPEKSYVRKIKEIILALWVERVYSKEEILQMYFNEAPYGGTNIGIAAAAQTYFGKAPRDLTLSQSAFLAGLPVSPTEFSPYGPRPELAKLRQKEVLNRMKIAGYITQKQAENAFAEELNLKPPVNNILAPHFVMYVRDLLSQKYGPRVVSQGGLKIYTTLDLNLQEIVETIVKGEVDKLAPLNVQNGAALVTDTNGQILAMVGSKDYHEPGFGNFNVTTALRQPGSSVKVITYATAFKKGFSPGNTILDTPVSFKDGTNRYAPVNYDGRFHGPVSIRTALGSSYNIPAVKLLATVGLDNMIKTARDLGITTFTDPGRYGLSLTLGGGEVKMIDMMSVYGTFANLGVKKYPTPYLKVTDSGGNVLEEYSNSGERVLEPQIAYLITDILKDNKARTPAFGQSSLLNIPGYEAAVKTGTSDSKKDNWTFGYTPKFVVGVWVGNPDSSPMNPALTSGVTGAAPIWNKIMLTLLSETKPLAFERPIGIAEGVIDGRKDLTLNNTIPKSLVRIQKQEDKLVFSDAFSSYATPSALSNQEANQPNPAPPNL</sequence>
<keyword evidence="14" id="KW-0961">Cell wall biogenesis/degradation</keyword>
<dbReference type="PANTHER" id="PTHR32282:SF11">
    <property type="entry name" value="PENICILLIN-BINDING PROTEIN 1B"/>
    <property type="match status" value="1"/>
</dbReference>
<evidence type="ECO:0000256" key="15">
    <source>
        <dbReference type="ARBA" id="ARBA00034000"/>
    </source>
</evidence>
<dbReference type="GO" id="GO:0030288">
    <property type="term" value="C:outer membrane-bounded periplasmic space"/>
    <property type="evidence" value="ECO:0007669"/>
    <property type="project" value="TreeGrafter"/>
</dbReference>
<dbReference type="InterPro" id="IPR023346">
    <property type="entry name" value="Lysozyme-like_dom_sf"/>
</dbReference>
<dbReference type="InterPro" id="IPR001264">
    <property type="entry name" value="Glyco_trans_51"/>
</dbReference>
<dbReference type="PANTHER" id="PTHR32282">
    <property type="entry name" value="BINDING PROTEIN TRANSPEPTIDASE, PUTATIVE-RELATED"/>
    <property type="match status" value="1"/>
</dbReference>
<organism evidence="20 21">
    <name type="scientific">Candidatus Daviesbacteria bacterium RIFCSPLOWO2_02_FULL_41_8</name>
    <dbReference type="NCBI Taxonomy" id="1797798"/>
    <lineage>
        <taxon>Bacteria</taxon>
        <taxon>Candidatus Daviesiibacteriota</taxon>
    </lineage>
</organism>
<dbReference type="GO" id="GO:0008360">
    <property type="term" value="P:regulation of cell shape"/>
    <property type="evidence" value="ECO:0007669"/>
    <property type="project" value="UniProtKB-KW"/>
</dbReference>